<dbReference type="Gene3D" id="3.30.70.270">
    <property type="match status" value="1"/>
</dbReference>
<feature type="non-terminal residue" evidence="2">
    <location>
        <position position="54"/>
    </location>
</feature>
<dbReference type="OrthoDB" id="422540at2759"/>
<keyword evidence="3" id="KW-1185">Reference proteome</keyword>
<evidence type="ECO:0000259" key="1">
    <source>
        <dbReference type="Pfam" id="PF06817"/>
    </source>
</evidence>
<dbReference type="AlphaFoldDB" id="A0A852K416"/>
<sequence>IEISSKIKNRQDFQQLLGEINWMRPILGIMNDDLTWLLNLLKGDNETESPRTLV</sequence>
<reference evidence="2" key="1">
    <citation type="submission" date="2020-02" db="EMBL/GenBank/DDBJ databases">
        <title>Bird 10,000 Genomes (B10K) Project - Family phase.</title>
        <authorList>
            <person name="Zhang G."/>
        </authorList>
    </citation>
    <scope>NUCLEOTIDE SEQUENCE</scope>
    <source>
        <strain evidence="2">B10K-DU-023-52</strain>
        <tissue evidence="2">Mixed tissue sample</tissue>
    </source>
</reference>
<gene>
    <name evidence="2" type="primary">Ervk25</name>
    <name evidence="2" type="ORF">SPIPAS_R09271</name>
</gene>
<comment type="caution">
    <text evidence="2">The sequence shown here is derived from an EMBL/GenBank/DDBJ whole genome shotgun (WGS) entry which is preliminary data.</text>
</comment>
<evidence type="ECO:0000313" key="3">
    <source>
        <dbReference type="Proteomes" id="UP000618746"/>
    </source>
</evidence>
<protein>
    <submittedName>
        <fullName evidence="2">POK25 protein</fullName>
    </submittedName>
</protein>
<dbReference type="InterPro" id="IPR010661">
    <property type="entry name" value="RVT_thumb"/>
</dbReference>
<evidence type="ECO:0000313" key="2">
    <source>
        <dbReference type="EMBL" id="NXX72023.1"/>
    </source>
</evidence>
<name>A0A852K416_SPIPA</name>
<organism evidence="2 3">
    <name type="scientific">Spizella passerina</name>
    <name type="common">Chipping sparrow</name>
    <dbReference type="NCBI Taxonomy" id="40210"/>
    <lineage>
        <taxon>Eukaryota</taxon>
        <taxon>Metazoa</taxon>
        <taxon>Chordata</taxon>
        <taxon>Craniata</taxon>
        <taxon>Vertebrata</taxon>
        <taxon>Euteleostomi</taxon>
        <taxon>Archelosauria</taxon>
        <taxon>Archosauria</taxon>
        <taxon>Dinosauria</taxon>
        <taxon>Saurischia</taxon>
        <taxon>Theropoda</taxon>
        <taxon>Coelurosauria</taxon>
        <taxon>Aves</taxon>
        <taxon>Neognathae</taxon>
        <taxon>Neoaves</taxon>
        <taxon>Telluraves</taxon>
        <taxon>Australaves</taxon>
        <taxon>Passeriformes</taxon>
        <taxon>Passerellidae</taxon>
        <taxon>Spizella</taxon>
    </lineage>
</organism>
<feature type="non-terminal residue" evidence="2">
    <location>
        <position position="1"/>
    </location>
</feature>
<dbReference type="Pfam" id="PF06817">
    <property type="entry name" value="RVT_thumb"/>
    <property type="match status" value="1"/>
</dbReference>
<dbReference type="Proteomes" id="UP000618746">
    <property type="component" value="Unassembled WGS sequence"/>
</dbReference>
<feature type="domain" description="Reverse transcriptase thumb" evidence="1">
    <location>
        <begin position="8"/>
        <end position="53"/>
    </location>
</feature>
<dbReference type="InterPro" id="IPR043128">
    <property type="entry name" value="Rev_trsase/Diguanyl_cyclase"/>
</dbReference>
<dbReference type="EMBL" id="WBNQ01114437">
    <property type="protein sequence ID" value="NXX72023.1"/>
    <property type="molecule type" value="Genomic_DNA"/>
</dbReference>
<dbReference type="GO" id="GO:0003964">
    <property type="term" value="F:RNA-directed DNA polymerase activity"/>
    <property type="evidence" value="ECO:0007669"/>
    <property type="project" value="InterPro"/>
</dbReference>
<proteinExistence type="predicted"/>
<accession>A0A852K416</accession>